<comment type="caution">
    <text evidence="10">The sequence shown here is derived from an EMBL/GenBank/DDBJ whole genome shotgun (WGS) entry which is preliminary data.</text>
</comment>
<accession>A0A3L6E4E4</accession>
<dbReference type="InterPro" id="IPR054292">
    <property type="entry name" value="DUF7028"/>
</dbReference>
<dbReference type="CDD" id="cd04301">
    <property type="entry name" value="NAT_SF"/>
    <property type="match status" value="1"/>
</dbReference>
<dbReference type="InterPro" id="IPR056511">
    <property type="entry name" value="IDM1_C"/>
</dbReference>
<protein>
    <submittedName>
        <fullName evidence="10">Increased DNA methylation 1</fullName>
    </submittedName>
</protein>
<dbReference type="InterPro" id="IPR032308">
    <property type="entry name" value="TDBD"/>
</dbReference>
<dbReference type="GO" id="GO:0003714">
    <property type="term" value="F:transcription corepressor activity"/>
    <property type="evidence" value="ECO:0007669"/>
    <property type="project" value="InterPro"/>
</dbReference>
<feature type="compositionally biased region" description="Polar residues" evidence="7">
    <location>
        <begin position="368"/>
        <end position="381"/>
    </location>
</feature>
<keyword evidence="4" id="KW-0862">Zinc</keyword>
<dbReference type="PROSITE" id="PS50016">
    <property type="entry name" value="ZF_PHD_2"/>
    <property type="match status" value="1"/>
</dbReference>
<keyword evidence="3 6" id="KW-0863">Zinc-finger</keyword>
<dbReference type="GO" id="GO:0008270">
    <property type="term" value="F:zinc ion binding"/>
    <property type="evidence" value="ECO:0007669"/>
    <property type="project" value="UniProtKB-KW"/>
</dbReference>
<evidence type="ECO:0000256" key="7">
    <source>
        <dbReference type="SAM" id="MobiDB-lite"/>
    </source>
</evidence>
<dbReference type="InterPro" id="IPR013083">
    <property type="entry name" value="Znf_RING/FYVE/PHD"/>
</dbReference>
<dbReference type="InterPro" id="IPR059153">
    <property type="entry name" value="NSD_PHD-1st"/>
</dbReference>
<comment type="subcellular location">
    <subcellularLocation>
        <location evidence="1">Nucleus</location>
    </subcellularLocation>
</comment>
<feature type="domain" description="PHD-type" evidence="8">
    <location>
        <begin position="508"/>
        <end position="553"/>
    </location>
</feature>
<dbReference type="ExpressionAtlas" id="A0A3L6E4E4">
    <property type="expression patterns" value="baseline and differential"/>
</dbReference>
<evidence type="ECO:0000256" key="6">
    <source>
        <dbReference type="PROSITE-ProRule" id="PRU00146"/>
    </source>
</evidence>
<dbReference type="GO" id="GO:0005634">
    <property type="term" value="C:nucleus"/>
    <property type="evidence" value="ECO:0007669"/>
    <property type="project" value="UniProtKB-SubCell"/>
</dbReference>
<gene>
    <name evidence="10" type="primary">IDM1_6</name>
    <name evidence="10" type="ORF">Zm00014a_004658</name>
</gene>
<keyword evidence="2" id="KW-0479">Metal-binding</keyword>
<dbReference type="Gene3D" id="3.40.630.30">
    <property type="match status" value="1"/>
</dbReference>
<evidence type="ECO:0000259" key="9">
    <source>
        <dbReference type="PROSITE" id="PS51186"/>
    </source>
</evidence>
<dbReference type="InterPro" id="IPR001965">
    <property type="entry name" value="Znf_PHD"/>
</dbReference>
<feature type="compositionally biased region" description="Acidic residues" evidence="7">
    <location>
        <begin position="135"/>
        <end position="198"/>
    </location>
</feature>
<dbReference type="Gene3D" id="3.30.40.10">
    <property type="entry name" value="Zinc/RING finger domain, C3HC4 (zinc finger)"/>
    <property type="match status" value="2"/>
</dbReference>
<feature type="region of interest" description="Disordered" evidence="7">
    <location>
        <begin position="350"/>
        <end position="381"/>
    </location>
</feature>
<dbReference type="InterPro" id="IPR000182">
    <property type="entry name" value="GNAT_dom"/>
</dbReference>
<evidence type="ECO:0000256" key="1">
    <source>
        <dbReference type="ARBA" id="ARBA00004123"/>
    </source>
</evidence>
<evidence type="ECO:0000313" key="10">
    <source>
        <dbReference type="EMBL" id="PWZ15719.1"/>
    </source>
</evidence>
<dbReference type="Pfam" id="PF16135">
    <property type="entry name" value="TDBD"/>
    <property type="match status" value="1"/>
</dbReference>
<dbReference type="InterPro" id="IPR019787">
    <property type="entry name" value="Znf_PHD-finger"/>
</dbReference>
<dbReference type="PANTHER" id="PTHR46309:SF24">
    <property type="entry name" value="OS07G0693650 PROTEIN"/>
    <property type="match status" value="1"/>
</dbReference>
<evidence type="ECO:0000256" key="4">
    <source>
        <dbReference type="ARBA" id="ARBA00022833"/>
    </source>
</evidence>
<proteinExistence type="predicted"/>
<dbReference type="AlphaFoldDB" id="A0A3L6E4E4"/>
<evidence type="ECO:0000256" key="3">
    <source>
        <dbReference type="ARBA" id="ARBA00022771"/>
    </source>
</evidence>
<dbReference type="InterPro" id="IPR016181">
    <property type="entry name" value="Acyl_CoA_acyltransferase"/>
</dbReference>
<dbReference type="SUPFAM" id="SSF55729">
    <property type="entry name" value="Acyl-CoA N-acyltransferases (Nat)"/>
    <property type="match status" value="1"/>
</dbReference>
<dbReference type="CDD" id="cd15489">
    <property type="entry name" value="PHD_SF"/>
    <property type="match status" value="1"/>
</dbReference>
<dbReference type="GO" id="GO:0016747">
    <property type="term" value="F:acyltransferase activity, transferring groups other than amino-acyl groups"/>
    <property type="evidence" value="ECO:0007669"/>
    <property type="project" value="InterPro"/>
</dbReference>
<evidence type="ECO:0000256" key="2">
    <source>
        <dbReference type="ARBA" id="ARBA00022723"/>
    </source>
</evidence>
<evidence type="ECO:0000259" key="8">
    <source>
        <dbReference type="PROSITE" id="PS50016"/>
    </source>
</evidence>
<organism evidence="10">
    <name type="scientific">Zea mays</name>
    <name type="common">Maize</name>
    <dbReference type="NCBI Taxonomy" id="4577"/>
    <lineage>
        <taxon>Eukaryota</taxon>
        <taxon>Viridiplantae</taxon>
        <taxon>Streptophyta</taxon>
        <taxon>Embryophyta</taxon>
        <taxon>Tracheophyta</taxon>
        <taxon>Spermatophyta</taxon>
        <taxon>Magnoliopsida</taxon>
        <taxon>Liliopsida</taxon>
        <taxon>Poales</taxon>
        <taxon>Poaceae</taxon>
        <taxon>PACMAD clade</taxon>
        <taxon>Panicoideae</taxon>
        <taxon>Andropogonodae</taxon>
        <taxon>Andropogoneae</taxon>
        <taxon>Tripsacinae</taxon>
        <taxon>Zea</taxon>
    </lineage>
</organism>
<reference evidence="10" key="1">
    <citation type="journal article" date="2018" name="Nat. Genet.">
        <title>Extensive intraspecific gene order and gene structural variations between Mo17 and other maize genomes.</title>
        <authorList>
            <person name="Sun S."/>
            <person name="Zhou Y."/>
            <person name="Chen J."/>
            <person name="Shi J."/>
            <person name="Zhao H."/>
            <person name="Zhao H."/>
            <person name="Song W."/>
            <person name="Zhang M."/>
            <person name="Cui Y."/>
            <person name="Dong X."/>
            <person name="Liu H."/>
            <person name="Ma X."/>
            <person name="Jiao Y."/>
            <person name="Wang B."/>
            <person name="Wei X."/>
            <person name="Stein J.C."/>
            <person name="Glaubitz J.C."/>
            <person name="Lu F."/>
            <person name="Yu G."/>
            <person name="Liang C."/>
            <person name="Fengler K."/>
            <person name="Li B."/>
            <person name="Rafalski A."/>
            <person name="Schnable P.S."/>
            <person name="Ware D.H."/>
            <person name="Buckler E.S."/>
            <person name="Lai J."/>
        </authorList>
    </citation>
    <scope>NUCLEOTIDE SEQUENCE [LARGE SCALE GENOMIC DNA]</scope>
    <source>
        <tissue evidence="10">Seedling</tissue>
    </source>
</reference>
<keyword evidence="5" id="KW-0539">Nucleus</keyword>
<feature type="region of interest" description="Disordered" evidence="7">
    <location>
        <begin position="1"/>
        <end position="20"/>
    </location>
</feature>
<feature type="compositionally biased region" description="Acidic residues" evidence="7">
    <location>
        <begin position="117"/>
        <end position="127"/>
    </location>
</feature>
<dbReference type="Pfam" id="PF22970">
    <property type="entry name" value="DUF7028"/>
    <property type="match status" value="2"/>
</dbReference>
<dbReference type="Pfam" id="PF23011">
    <property type="entry name" value="PHD-1st_NSD"/>
    <property type="match status" value="1"/>
</dbReference>
<name>A0A3L6E4E4_MAIZE</name>
<dbReference type="Proteomes" id="UP000251960">
    <property type="component" value="Chromosome 7"/>
</dbReference>
<dbReference type="PROSITE" id="PS51186">
    <property type="entry name" value="GNAT"/>
    <property type="match status" value="1"/>
</dbReference>
<feature type="region of interest" description="Disordered" evidence="7">
    <location>
        <begin position="82"/>
        <end position="202"/>
    </location>
</feature>
<dbReference type="PANTHER" id="PTHR46309">
    <property type="entry name" value="PHD FINGER PROTEIN 12"/>
    <property type="match status" value="1"/>
</dbReference>
<dbReference type="SMART" id="SM00249">
    <property type="entry name" value="PHD"/>
    <property type="match status" value="2"/>
</dbReference>
<dbReference type="EMBL" id="NCVQ01000008">
    <property type="protein sequence ID" value="PWZ15719.1"/>
    <property type="molecule type" value="Genomic_DNA"/>
</dbReference>
<dbReference type="Pfam" id="PF23209">
    <property type="entry name" value="IDM1_C"/>
    <property type="match status" value="1"/>
</dbReference>
<evidence type="ECO:0000256" key="5">
    <source>
        <dbReference type="ARBA" id="ARBA00023242"/>
    </source>
</evidence>
<dbReference type="InterPro" id="IPR011011">
    <property type="entry name" value="Znf_FYVE_PHD"/>
</dbReference>
<feature type="domain" description="N-acetyltransferase" evidence="9">
    <location>
        <begin position="673"/>
        <end position="829"/>
    </location>
</feature>
<dbReference type="SUPFAM" id="SSF57903">
    <property type="entry name" value="FYVE/PHD zinc finger"/>
    <property type="match status" value="1"/>
</dbReference>
<dbReference type="InterPro" id="IPR042163">
    <property type="entry name" value="PHF12"/>
</dbReference>
<sequence>MLRADQGRRELSSRVRSRDEDLRTAVKKHLLELGWTIVSMPNAAMLTRLRYKAPGDGGKSYYSLPDLVVDRAAAPHLIVDNGRAAAEDGDPQFQQQYDNEPPSPPAQTKDDSSREQEEGDDEEEDDRGWEQEKGNDDEDDSIWEQEEGDDEEEDDRDWEQEEGDDEEDDSSREQEEGDDEEEDDRDWEQDEGGDEAEDGDQKKDAAIAEYIALMATNFRASGPRAKRLRLRVKKRLQASGWTTWMKLKSSGREELRYKAPTGRSYISLHTACQAFMAKASASNGNKIDGRVHATPATVLRAVRPTGKKRELSELIGDDAVKDVTMNRCTTIRKKEMVRADGTQVTKKSITTTTLTRSRREDQAPVLRPNSTGTGTASVCQPQHRSRTLLSVLIDSGILAPRGNVTYWAVRDGQPACKYGFITGEGIIRCKCCNKTFTVAELEAHATGGIGTDDRREAWARVFVEDGRSLSLCLMELMRRDDVGAAAANRNRNGSVMRVKEKCSEEEGDSVCSVCIDGGELLLCDKCPSAFHHACVGLQATPEGDWCCPLCRCGVCGGSDLDDDTAEGFTDKTIIYCEQCEREYHVGCMRRGGSEEESAAEWCRRLSESEGPEEEWRPWLCSPECGEVFQHLQALVASSRARSIPTTVEGVSLSTLRRRRYMSTVTRITRWQHEEEDAADHGQLCAALDVLHECFDDMVEPRTQTDLAADIVFNQESGLRRLNFRGYYVVGLEKAGELITVGTLRVFGNQVAELPLVGTRFAHRRQGMCRLLVTELEKMLRQVGVRRLVLPAVPELMPMWTASLGFHAMTRSDVMEMAVEHAILSFKGTTMCQKTLLA</sequence>